<comment type="caution">
    <text evidence="8">The sequence shown here is derived from an EMBL/GenBank/DDBJ whole genome shotgun (WGS) entry which is preliminary data.</text>
</comment>
<dbReference type="CDD" id="cd06171">
    <property type="entry name" value="Sigma70_r4"/>
    <property type="match status" value="1"/>
</dbReference>
<feature type="domain" description="RNA polymerase sigma-70 region 4" evidence="7">
    <location>
        <begin position="205"/>
        <end position="251"/>
    </location>
</feature>
<keyword evidence="4" id="KW-0804">Transcription</keyword>
<name>A0A7V1LN86_CALAY</name>
<dbReference type="InterPro" id="IPR013324">
    <property type="entry name" value="RNA_pol_sigma_r3/r4-like"/>
</dbReference>
<organism evidence="8">
    <name type="scientific">Caldithrix abyssi</name>
    <dbReference type="NCBI Taxonomy" id="187145"/>
    <lineage>
        <taxon>Bacteria</taxon>
        <taxon>Pseudomonadati</taxon>
        <taxon>Calditrichota</taxon>
        <taxon>Calditrichia</taxon>
        <taxon>Calditrichales</taxon>
        <taxon>Calditrichaceae</taxon>
        <taxon>Caldithrix</taxon>
    </lineage>
</organism>
<dbReference type="AlphaFoldDB" id="A0A7V1LN86"/>
<sequence>MSTVTKPVSDQGEFLVQEFLKTGSVSIKEKIIRSYAPMIKHIVGRFNVSFSNTLSKDDLYQYGILGLLKALERFDPELKVPFKSYVYRRIHGEVVDALRREGLIGRDMYEKVRLVEKASRKLMGELGREPSADEICARLDISNEVYHNIVNVAQMTYMTSLNTAVQDDEGGVVYKIDMLQDSSQISPEEMMETKNLKIRMREVVQKLPERERLILALYYYEELTLADIAQVLELSEARISQILNKTLLKIRMDM</sequence>
<dbReference type="Pfam" id="PF04539">
    <property type="entry name" value="Sigma70_r3"/>
    <property type="match status" value="1"/>
</dbReference>
<dbReference type="EMBL" id="DRLD01000287">
    <property type="protein sequence ID" value="HED11105.1"/>
    <property type="molecule type" value="Genomic_DNA"/>
</dbReference>
<gene>
    <name evidence="8" type="ORF">ENJ10_10490</name>
</gene>
<dbReference type="GO" id="GO:0006352">
    <property type="term" value="P:DNA-templated transcription initiation"/>
    <property type="evidence" value="ECO:0007669"/>
    <property type="project" value="InterPro"/>
</dbReference>
<dbReference type="GO" id="GO:0003899">
    <property type="term" value="F:DNA-directed RNA polymerase activity"/>
    <property type="evidence" value="ECO:0007669"/>
    <property type="project" value="InterPro"/>
</dbReference>
<dbReference type="InterPro" id="IPR007630">
    <property type="entry name" value="RNA_pol_sigma70_r4"/>
</dbReference>
<dbReference type="NCBIfam" id="TIGR02937">
    <property type="entry name" value="sigma70-ECF"/>
    <property type="match status" value="1"/>
</dbReference>
<dbReference type="InterPro" id="IPR014284">
    <property type="entry name" value="RNA_pol_sigma-70_dom"/>
</dbReference>
<evidence type="ECO:0000259" key="5">
    <source>
        <dbReference type="Pfam" id="PF04539"/>
    </source>
</evidence>
<dbReference type="PANTHER" id="PTHR30385:SF7">
    <property type="entry name" value="RNA POLYMERASE SIGMA FACTOR FLIA"/>
    <property type="match status" value="1"/>
</dbReference>
<evidence type="ECO:0000256" key="1">
    <source>
        <dbReference type="ARBA" id="ARBA00023015"/>
    </source>
</evidence>
<dbReference type="PANTHER" id="PTHR30385">
    <property type="entry name" value="SIGMA FACTOR F FLAGELLAR"/>
    <property type="match status" value="1"/>
</dbReference>
<dbReference type="Gene3D" id="1.10.1740.10">
    <property type="match status" value="1"/>
</dbReference>
<dbReference type="InterPro" id="IPR013325">
    <property type="entry name" value="RNA_pol_sigma_r2"/>
</dbReference>
<dbReference type="GO" id="GO:0003677">
    <property type="term" value="F:DNA binding"/>
    <property type="evidence" value="ECO:0007669"/>
    <property type="project" value="UniProtKB-KW"/>
</dbReference>
<accession>A0A7V1LN86</accession>
<evidence type="ECO:0000313" key="8">
    <source>
        <dbReference type="EMBL" id="HED11105.1"/>
    </source>
</evidence>
<dbReference type="Proteomes" id="UP000886005">
    <property type="component" value="Unassembled WGS sequence"/>
</dbReference>
<dbReference type="Pfam" id="PF04542">
    <property type="entry name" value="Sigma70_r2"/>
    <property type="match status" value="1"/>
</dbReference>
<dbReference type="InterPro" id="IPR007624">
    <property type="entry name" value="RNA_pol_sigma70_r3"/>
</dbReference>
<dbReference type="Pfam" id="PF04545">
    <property type="entry name" value="Sigma70_r4"/>
    <property type="match status" value="1"/>
</dbReference>
<dbReference type="Gene3D" id="1.20.140.160">
    <property type="match status" value="1"/>
</dbReference>
<feature type="domain" description="RNA polymerase sigma-70 region 2" evidence="6">
    <location>
        <begin position="31"/>
        <end position="102"/>
    </location>
</feature>
<keyword evidence="1" id="KW-0805">Transcription regulation</keyword>
<proteinExistence type="predicted"/>
<dbReference type="InterPro" id="IPR012845">
    <property type="entry name" value="RNA_pol_sigma_FliA_WhiG"/>
</dbReference>
<dbReference type="GO" id="GO:0016987">
    <property type="term" value="F:sigma factor activity"/>
    <property type="evidence" value="ECO:0007669"/>
    <property type="project" value="UniProtKB-KW"/>
</dbReference>
<dbReference type="InterPro" id="IPR007627">
    <property type="entry name" value="RNA_pol_sigma70_r2"/>
</dbReference>
<protein>
    <submittedName>
        <fullName evidence="8">FliA/WhiG family RNA polymerase sigma factor</fullName>
    </submittedName>
</protein>
<keyword evidence="3" id="KW-0238">DNA-binding</keyword>
<evidence type="ECO:0000256" key="4">
    <source>
        <dbReference type="ARBA" id="ARBA00023163"/>
    </source>
</evidence>
<feature type="domain" description="RNA polymerase sigma-70 region 3" evidence="5">
    <location>
        <begin position="110"/>
        <end position="190"/>
    </location>
</feature>
<dbReference type="InterPro" id="IPR000943">
    <property type="entry name" value="RNA_pol_sigma70"/>
</dbReference>
<dbReference type="PRINTS" id="PR00046">
    <property type="entry name" value="SIGMA70FCT"/>
</dbReference>
<dbReference type="SUPFAM" id="SSF88659">
    <property type="entry name" value="Sigma3 and sigma4 domains of RNA polymerase sigma factors"/>
    <property type="match status" value="2"/>
</dbReference>
<evidence type="ECO:0000256" key="3">
    <source>
        <dbReference type="ARBA" id="ARBA00023125"/>
    </source>
</evidence>
<dbReference type="NCBIfam" id="TIGR02479">
    <property type="entry name" value="FliA_WhiG"/>
    <property type="match status" value="1"/>
</dbReference>
<keyword evidence="2" id="KW-0731">Sigma factor</keyword>
<reference evidence="8" key="1">
    <citation type="journal article" date="2020" name="mSystems">
        <title>Genome- and Community-Level Interaction Insights into Carbon Utilization and Element Cycling Functions of Hydrothermarchaeota in Hydrothermal Sediment.</title>
        <authorList>
            <person name="Zhou Z."/>
            <person name="Liu Y."/>
            <person name="Xu W."/>
            <person name="Pan J."/>
            <person name="Luo Z.H."/>
            <person name="Li M."/>
        </authorList>
    </citation>
    <scope>NUCLEOTIDE SEQUENCE [LARGE SCALE GENOMIC DNA]</scope>
    <source>
        <strain evidence="8">HyVt-456</strain>
    </source>
</reference>
<evidence type="ECO:0000259" key="7">
    <source>
        <dbReference type="Pfam" id="PF04545"/>
    </source>
</evidence>
<evidence type="ECO:0000259" key="6">
    <source>
        <dbReference type="Pfam" id="PF04542"/>
    </source>
</evidence>
<evidence type="ECO:0000256" key="2">
    <source>
        <dbReference type="ARBA" id="ARBA00023082"/>
    </source>
</evidence>
<dbReference type="SUPFAM" id="SSF88946">
    <property type="entry name" value="Sigma2 domain of RNA polymerase sigma factors"/>
    <property type="match status" value="1"/>
</dbReference>